<accession>C0EED9</accession>
<name>C0EED9_9FIRM</name>
<reference evidence="1 2" key="2">
    <citation type="submission" date="2009-02" db="EMBL/GenBank/DDBJ databases">
        <title>Draft genome sequence of Clostridium methylpentosum (DSM 5476).</title>
        <authorList>
            <person name="Sudarsanam P."/>
            <person name="Ley R."/>
            <person name="Guruge J."/>
            <person name="Turnbaugh P.J."/>
            <person name="Mahowald M."/>
            <person name="Liep D."/>
            <person name="Gordon J."/>
        </authorList>
    </citation>
    <scope>NUCLEOTIDE SEQUENCE [LARGE SCALE GENOMIC DNA]</scope>
    <source>
        <strain evidence="1 2">DSM 5476</strain>
    </source>
</reference>
<comment type="caution">
    <text evidence="1">The sequence shown here is derived from an EMBL/GenBank/DDBJ whole genome shotgun (WGS) entry which is preliminary data.</text>
</comment>
<dbReference type="EMBL" id="ACEC01000068">
    <property type="protein sequence ID" value="EEG30187.1"/>
    <property type="molecule type" value="Genomic_DNA"/>
</dbReference>
<dbReference type="AlphaFoldDB" id="C0EED9"/>
<dbReference type="HOGENOM" id="CLU_3287482_0_0_9"/>
<dbReference type="Proteomes" id="UP000003340">
    <property type="component" value="Unassembled WGS sequence"/>
</dbReference>
<proteinExistence type="predicted"/>
<evidence type="ECO:0000313" key="1">
    <source>
        <dbReference type="EMBL" id="EEG30187.1"/>
    </source>
</evidence>
<reference evidence="1 2" key="1">
    <citation type="submission" date="2009-01" db="EMBL/GenBank/DDBJ databases">
        <authorList>
            <person name="Fulton L."/>
            <person name="Clifton S."/>
            <person name="Fulton B."/>
            <person name="Xu J."/>
            <person name="Minx P."/>
            <person name="Pepin K.H."/>
            <person name="Johnson M."/>
            <person name="Bhonagiri V."/>
            <person name="Nash W.E."/>
            <person name="Mardis E.R."/>
            <person name="Wilson R.K."/>
        </authorList>
    </citation>
    <scope>NUCLEOTIDE SEQUENCE [LARGE SCALE GENOMIC DNA]</scope>
    <source>
        <strain evidence="1 2">DSM 5476</strain>
    </source>
</reference>
<protein>
    <submittedName>
        <fullName evidence="1">Uncharacterized protein</fullName>
    </submittedName>
</protein>
<sequence length="40" mass="4503">MEKRKTALLAEPVDLSPHPDDASIPVLVEFKFSDLVRLKP</sequence>
<keyword evidence="2" id="KW-1185">Reference proteome</keyword>
<organism evidence="1 2">
    <name type="scientific">[Clostridium] methylpentosum DSM 5476</name>
    <dbReference type="NCBI Taxonomy" id="537013"/>
    <lineage>
        <taxon>Bacteria</taxon>
        <taxon>Bacillati</taxon>
        <taxon>Bacillota</taxon>
        <taxon>Clostridia</taxon>
        <taxon>Eubacteriales</taxon>
        <taxon>Oscillospiraceae</taxon>
        <taxon>Oscillospiraceae incertae sedis</taxon>
    </lineage>
</organism>
<gene>
    <name evidence="1" type="ORF">CLOSTMETH_02219</name>
</gene>
<evidence type="ECO:0000313" key="2">
    <source>
        <dbReference type="Proteomes" id="UP000003340"/>
    </source>
</evidence>